<keyword evidence="3" id="KW-1185">Reference proteome</keyword>
<dbReference type="PANTHER" id="PTHR44086">
    <property type="entry name" value="THIOSULFATE SULFURTRANSFERASE RDL2, MITOCHONDRIAL-RELATED"/>
    <property type="match status" value="1"/>
</dbReference>
<reference evidence="2" key="1">
    <citation type="submission" date="2023-08" db="EMBL/GenBank/DDBJ databases">
        <authorList>
            <person name="Audoor S."/>
            <person name="Bilcke G."/>
        </authorList>
    </citation>
    <scope>NUCLEOTIDE SEQUENCE</scope>
</reference>
<organism evidence="2 3">
    <name type="scientific">Cylindrotheca closterium</name>
    <dbReference type="NCBI Taxonomy" id="2856"/>
    <lineage>
        <taxon>Eukaryota</taxon>
        <taxon>Sar</taxon>
        <taxon>Stramenopiles</taxon>
        <taxon>Ochrophyta</taxon>
        <taxon>Bacillariophyta</taxon>
        <taxon>Bacillariophyceae</taxon>
        <taxon>Bacillariophycidae</taxon>
        <taxon>Bacillariales</taxon>
        <taxon>Bacillariaceae</taxon>
        <taxon>Cylindrotheca</taxon>
    </lineage>
</organism>
<comment type="caution">
    <text evidence="2">The sequence shown here is derived from an EMBL/GenBank/DDBJ whole genome shotgun (WGS) entry which is preliminary data.</text>
</comment>
<dbReference type="PANTHER" id="PTHR44086:SF10">
    <property type="entry name" value="THIOSULFATE SULFURTRANSFERASE_RHODANESE-LIKE DOMAIN-CONTAINING PROTEIN 3"/>
    <property type="match status" value="1"/>
</dbReference>
<evidence type="ECO:0000259" key="1">
    <source>
        <dbReference type="PROSITE" id="PS50206"/>
    </source>
</evidence>
<dbReference type="EMBL" id="CAKOGP040001725">
    <property type="protein sequence ID" value="CAJ1947353.1"/>
    <property type="molecule type" value="Genomic_DNA"/>
</dbReference>
<dbReference type="InterPro" id="IPR036873">
    <property type="entry name" value="Rhodanese-like_dom_sf"/>
</dbReference>
<accession>A0AAD2FP45</accession>
<evidence type="ECO:0000313" key="3">
    <source>
        <dbReference type="Proteomes" id="UP001295423"/>
    </source>
</evidence>
<gene>
    <name evidence="2" type="ORF">CYCCA115_LOCUS11104</name>
</gene>
<proteinExistence type="predicted"/>
<feature type="domain" description="Rhodanese" evidence="1">
    <location>
        <begin position="54"/>
        <end position="146"/>
    </location>
</feature>
<sequence length="146" mass="16118">MLTISQLTKKLSTRISLAKTPKTTNLATTTSRLLSSKNKKMSIAKPDDIKKSLANKSTILLDVRTMDEIEASGKIEVEGNQWLQTVCTPSSTDMDLNTDDIDKETDIIIYCRSGRRASRAKEILEGRGFKNVLNGGGYDDMKSMGL</sequence>
<dbReference type="CDD" id="cd00158">
    <property type="entry name" value="RHOD"/>
    <property type="match status" value="1"/>
</dbReference>
<dbReference type="PROSITE" id="PS50206">
    <property type="entry name" value="RHODANESE_3"/>
    <property type="match status" value="1"/>
</dbReference>
<dbReference type="Gene3D" id="3.40.250.10">
    <property type="entry name" value="Rhodanese-like domain"/>
    <property type="match status" value="1"/>
</dbReference>
<evidence type="ECO:0000313" key="2">
    <source>
        <dbReference type="EMBL" id="CAJ1947353.1"/>
    </source>
</evidence>
<dbReference type="AlphaFoldDB" id="A0AAD2FP45"/>
<dbReference type="SMART" id="SM00450">
    <property type="entry name" value="RHOD"/>
    <property type="match status" value="1"/>
</dbReference>
<dbReference type="Proteomes" id="UP001295423">
    <property type="component" value="Unassembled WGS sequence"/>
</dbReference>
<dbReference type="InterPro" id="IPR001763">
    <property type="entry name" value="Rhodanese-like_dom"/>
</dbReference>
<protein>
    <recommendedName>
        <fullName evidence="1">Rhodanese domain-containing protein</fullName>
    </recommendedName>
</protein>
<name>A0AAD2FP45_9STRA</name>
<dbReference type="Pfam" id="PF00581">
    <property type="entry name" value="Rhodanese"/>
    <property type="match status" value="1"/>
</dbReference>
<dbReference type="SUPFAM" id="SSF52821">
    <property type="entry name" value="Rhodanese/Cell cycle control phosphatase"/>
    <property type="match status" value="1"/>
</dbReference>